<feature type="region of interest" description="Disordered" evidence="3">
    <location>
        <begin position="133"/>
        <end position="223"/>
    </location>
</feature>
<accession>A0A4S4N4B1</accession>
<dbReference type="InterPro" id="IPR036517">
    <property type="entry name" value="FF_domain_sf"/>
</dbReference>
<organism evidence="6 7">
    <name type="scientific">Antrodiella citrinella</name>
    <dbReference type="NCBI Taxonomy" id="2447956"/>
    <lineage>
        <taxon>Eukaryota</taxon>
        <taxon>Fungi</taxon>
        <taxon>Dikarya</taxon>
        <taxon>Basidiomycota</taxon>
        <taxon>Agaricomycotina</taxon>
        <taxon>Agaricomycetes</taxon>
        <taxon>Polyporales</taxon>
        <taxon>Steccherinaceae</taxon>
        <taxon>Antrodiella</taxon>
    </lineage>
</organism>
<evidence type="ECO:0008006" key="8">
    <source>
        <dbReference type="Google" id="ProtNLM"/>
    </source>
</evidence>
<feature type="compositionally biased region" description="Basic and acidic residues" evidence="3">
    <location>
        <begin position="444"/>
        <end position="477"/>
    </location>
</feature>
<dbReference type="PANTHER" id="PTHR15377">
    <property type="entry name" value="TRANSCRIPTION ELONGATION REGULATOR 1"/>
    <property type="match status" value="1"/>
</dbReference>
<dbReference type="GO" id="GO:0005634">
    <property type="term" value="C:nucleus"/>
    <property type="evidence" value="ECO:0007669"/>
    <property type="project" value="TreeGrafter"/>
</dbReference>
<dbReference type="SUPFAM" id="SSF51045">
    <property type="entry name" value="WW domain"/>
    <property type="match status" value="1"/>
</dbReference>
<feature type="compositionally biased region" description="Acidic residues" evidence="3">
    <location>
        <begin position="151"/>
        <end position="170"/>
    </location>
</feature>
<sequence length="705" mass="82026">MQLLCVGPNNQPYYFNAITQQSTYVRPLPTFQDLAPPAAAKPKKEKPRTKTPISGTQWLRVVTTEGNTFYTHKVEKKSVWTIPEEIKDALAQLEKEEAEKEVQETKAKVEDEAQRELDRVKAELQDAVVKRKAEEPVPVDEVVISKKARIEEDEDEEGDEEEEDSDSDMEDWQREAAEQLAREAEEEKVRQAEEKKREEEEKAKELKEAEAQKGRPLNMPDRVDLSLDEAKALFKTLLREKDINPLHPWDTSLPLFVSDPRYVLLPSVSARRDAFDEYCRDRARELRQSQVKKEKRTLSPKDEFEKLLVEEVQSTRTSWTEWRRQWKKDRRYYGWGRDDREREKRFREFLKELGEVKRAAAQKAEVDFFALLKESGLATAGAVWRDVKRKIVDDTRYDAVGSSSLREELFGTFQKASATSDVQSSKPEPGEVDTNADVEETEADKEQRRRERKERAVKDREEKIRSERSKLESDINRSRQGLNRSENEMEFRTMLVDAIRDPTVSWDSVLPQLKTDPRFTNSQLPLNHQLHLFHAHVEQLKSKHLANLQVLFLTHAPSLATPFTSLPVSSILESQPAAKLGFDIRQLEEMYERWQRERTQDARRAFDEMLNENAFVEFWGRLGKIGGKGIDEGIQADDIGEDGEEVVDMKALAKTVDLKEMVMVLKNDKRYLMFDHVPEQRERWLRDYLTQLAAPKLSVHIPESM</sequence>
<dbReference type="InterPro" id="IPR045148">
    <property type="entry name" value="TCRG1-like"/>
</dbReference>
<dbReference type="OrthoDB" id="410044at2759"/>
<feature type="region of interest" description="Disordered" evidence="3">
    <location>
        <begin position="416"/>
        <end position="484"/>
    </location>
</feature>
<evidence type="ECO:0000259" key="5">
    <source>
        <dbReference type="PROSITE" id="PS51676"/>
    </source>
</evidence>
<dbReference type="AlphaFoldDB" id="A0A4S4N4B1"/>
<dbReference type="PROSITE" id="PS50020">
    <property type="entry name" value="WW_DOMAIN_2"/>
    <property type="match status" value="1"/>
</dbReference>
<feature type="domain" description="WW" evidence="4">
    <location>
        <begin position="58"/>
        <end position="85"/>
    </location>
</feature>
<dbReference type="Proteomes" id="UP000308730">
    <property type="component" value="Unassembled WGS sequence"/>
</dbReference>
<evidence type="ECO:0000313" key="6">
    <source>
        <dbReference type="EMBL" id="THH32728.1"/>
    </source>
</evidence>
<evidence type="ECO:0000313" key="7">
    <source>
        <dbReference type="Proteomes" id="UP000308730"/>
    </source>
</evidence>
<dbReference type="SUPFAM" id="SSF81698">
    <property type="entry name" value="FF domain"/>
    <property type="match status" value="4"/>
</dbReference>
<proteinExistence type="predicted"/>
<dbReference type="CDD" id="cd00201">
    <property type="entry name" value="WW"/>
    <property type="match status" value="1"/>
</dbReference>
<dbReference type="PANTHER" id="PTHR15377:SF3">
    <property type="entry name" value="WW DOMAIN-CONTAINING PROTEIN"/>
    <property type="match status" value="1"/>
</dbReference>
<name>A0A4S4N4B1_9APHY</name>
<dbReference type="EMBL" id="SGPM01000016">
    <property type="protein sequence ID" value="THH32728.1"/>
    <property type="molecule type" value="Genomic_DNA"/>
</dbReference>
<comment type="caution">
    <text evidence="6">The sequence shown here is derived from an EMBL/GenBank/DDBJ whole genome shotgun (WGS) entry which is preliminary data.</text>
</comment>
<dbReference type="GO" id="GO:0070063">
    <property type="term" value="F:RNA polymerase binding"/>
    <property type="evidence" value="ECO:0007669"/>
    <property type="project" value="InterPro"/>
</dbReference>
<dbReference type="Gene3D" id="2.20.70.10">
    <property type="match status" value="1"/>
</dbReference>
<evidence type="ECO:0000256" key="1">
    <source>
        <dbReference type="ARBA" id="ARBA00022737"/>
    </source>
</evidence>
<feature type="domain" description="FF" evidence="5">
    <location>
        <begin position="337"/>
        <end position="416"/>
    </location>
</feature>
<protein>
    <recommendedName>
        <fullName evidence="8">WW domain-containing protein</fullName>
    </recommendedName>
</protein>
<evidence type="ECO:0000256" key="2">
    <source>
        <dbReference type="SAM" id="Coils"/>
    </source>
</evidence>
<dbReference type="Gene3D" id="1.10.10.440">
    <property type="entry name" value="FF domain"/>
    <property type="match status" value="5"/>
</dbReference>
<feature type="compositionally biased region" description="Acidic residues" evidence="3">
    <location>
        <begin position="430"/>
        <end position="443"/>
    </location>
</feature>
<dbReference type="GO" id="GO:0003712">
    <property type="term" value="F:transcription coregulator activity"/>
    <property type="evidence" value="ECO:0007669"/>
    <property type="project" value="TreeGrafter"/>
</dbReference>
<evidence type="ECO:0000256" key="3">
    <source>
        <dbReference type="SAM" id="MobiDB-lite"/>
    </source>
</evidence>
<dbReference type="SMART" id="SM00441">
    <property type="entry name" value="FF"/>
    <property type="match status" value="4"/>
</dbReference>
<dbReference type="InterPro" id="IPR001202">
    <property type="entry name" value="WW_dom"/>
</dbReference>
<dbReference type="InterPro" id="IPR002713">
    <property type="entry name" value="FF_domain"/>
</dbReference>
<feature type="coiled-coil region" evidence="2">
    <location>
        <begin position="86"/>
        <end position="130"/>
    </location>
</feature>
<keyword evidence="7" id="KW-1185">Reference proteome</keyword>
<keyword evidence="2" id="KW-0175">Coiled coil</keyword>
<reference evidence="6 7" key="1">
    <citation type="submission" date="2019-02" db="EMBL/GenBank/DDBJ databases">
        <title>Genome sequencing of the rare red list fungi Antrodiella citrinella (Flaviporus citrinellus).</title>
        <authorList>
            <person name="Buettner E."/>
            <person name="Kellner H."/>
        </authorList>
    </citation>
    <scope>NUCLEOTIDE SEQUENCE [LARGE SCALE GENOMIC DNA]</scope>
    <source>
        <strain evidence="6 7">DSM 108506</strain>
    </source>
</reference>
<feature type="compositionally biased region" description="Basic and acidic residues" evidence="3">
    <location>
        <begin position="171"/>
        <end position="213"/>
    </location>
</feature>
<evidence type="ECO:0000259" key="4">
    <source>
        <dbReference type="PROSITE" id="PS50020"/>
    </source>
</evidence>
<dbReference type="PROSITE" id="PS51676">
    <property type="entry name" value="FF"/>
    <property type="match status" value="2"/>
</dbReference>
<dbReference type="Pfam" id="PF01846">
    <property type="entry name" value="FF"/>
    <property type="match status" value="3"/>
</dbReference>
<gene>
    <name evidence="6" type="ORF">EUX98_g1477</name>
</gene>
<keyword evidence="1" id="KW-0677">Repeat</keyword>
<feature type="coiled-coil region" evidence="2">
    <location>
        <begin position="577"/>
        <end position="604"/>
    </location>
</feature>
<dbReference type="InterPro" id="IPR036020">
    <property type="entry name" value="WW_dom_sf"/>
</dbReference>
<feature type="domain" description="FF" evidence="5">
    <location>
        <begin position="227"/>
        <end position="281"/>
    </location>
</feature>
<feature type="compositionally biased region" description="Polar residues" evidence="3">
    <location>
        <begin position="416"/>
        <end position="426"/>
    </location>
</feature>